<dbReference type="InterPro" id="IPR004358">
    <property type="entry name" value="Sig_transdc_His_kin-like_C"/>
</dbReference>
<dbReference type="SUPFAM" id="SSF47384">
    <property type="entry name" value="Homodimeric domain of signal transducing histidine kinase"/>
    <property type="match status" value="1"/>
</dbReference>
<gene>
    <name evidence="9" type="ORF">HGMM_F22A10C28</name>
</gene>
<evidence type="ECO:0000313" key="9">
    <source>
        <dbReference type="EMBL" id="BAL54952.1"/>
    </source>
</evidence>
<dbReference type="InterPro" id="IPR035965">
    <property type="entry name" value="PAS-like_dom_sf"/>
</dbReference>
<dbReference type="InterPro" id="IPR036890">
    <property type="entry name" value="HATPase_C_sf"/>
</dbReference>
<dbReference type="InterPro" id="IPR036097">
    <property type="entry name" value="HisK_dim/P_sf"/>
</dbReference>
<keyword evidence="7" id="KW-0472">Membrane</keyword>
<name>H5SFL6_9BACT</name>
<dbReference type="EMBL" id="AP011704">
    <property type="protein sequence ID" value="BAL54952.1"/>
    <property type="molecule type" value="Genomic_DNA"/>
</dbReference>
<evidence type="ECO:0000256" key="6">
    <source>
        <dbReference type="ARBA" id="ARBA00023012"/>
    </source>
</evidence>
<dbReference type="SMART" id="SM00387">
    <property type="entry name" value="HATPase_c"/>
    <property type="match status" value="1"/>
</dbReference>
<dbReference type="GO" id="GO:0005886">
    <property type="term" value="C:plasma membrane"/>
    <property type="evidence" value="ECO:0007669"/>
    <property type="project" value="TreeGrafter"/>
</dbReference>
<dbReference type="Pfam" id="PF02518">
    <property type="entry name" value="HATPase_c"/>
    <property type="match status" value="1"/>
</dbReference>
<keyword evidence="4" id="KW-0808">Transferase</keyword>
<feature type="domain" description="Histidine kinase" evidence="8">
    <location>
        <begin position="144"/>
        <end position="361"/>
    </location>
</feature>
<keyword evidence="3" id="KW-0597">Phosphoprotein</keyword>
<dbReference type="PANTHER" id="PTHR43047:SF72">
    <property type="entry name" value="OSMOSENSING HISTIDINE PROTEIN KINASE SLN1"/>
    <property type="match status" value="1"/>
</dbReference>
<dbReference type="CDD" id="cd00075">
    <property type="entry name" value="HATPase"/>
    <property type="match status" value="1"/>
</dbReference>
<comment type="catalytic activity">
    <reaction evidence="1">
        <text>ATP + protein L-histidine = ADP + protein N-phospho-L-histidine.</text>
        <dbReference type="EC" id="2.7.13.3"/>
    </reaction>
</comment>
<dbReference type="Gene3D" id="3.30.565.10">
    <property type="entry name" value="Histidine kinase-like ATPase, C-terminal domain"/>
    <property type="match status" value="1"/>
</dbReference>
<dbReference type="SMART" id="SM00388">
    <property type="entry name" value="HisKA"/>
    <property type="match status" value="1"/>
</dbReference>
<dbReference type="CDD" id="cd00082">
    <property type="entry name" value="HisKA"/>
    <property type="match status" value="1"/>
</dbReference>
<dbReference type="GO" id="GO:0000155">
    <property type="term" value="F:phosphorelay sensor kinase activity"/>
    <property type="evidence" value="ECO:0007669"/>
    <property type="project" value="InterPro"/>
</dbReference>
<dbReference type="FunFam" id="3.30.565.10:FF:000006">
    <property type="entry name" value="Sensor histidine kinase WalK"/>
    <property type="match status" value="1"/>
</dbReference>
<sequence length="361" mass="40286">MTPATESTDRDFLRELIHSPHPVWQAVLAAMREGLLIVDRETTVLVQNPAAARILPPPPISSRPLRLIDLTRDPALHEGFREALDRGTSRELRFELRRGEPRVFHVTITPLRFASEEPQAALGVFVEITALEHLERVRRDFFANLSHELRTPLAAILAYVETLQEVGLEDPEHARRCLEGLFRQAQRLHALVRDITDLAEIESGVIALSLEALPLRALVEDVLALIRPQAQERSLSIANDVPEDIQVFADPFRLTQILQNLLDNAIKFNRPGGRVGITARRSGERVLISVTDTGIGIPPADQPRIFERFYRGEKSRSRETGGSGLGLAIVKHLVQLHGGEITVRSEPGRGSEFTFSLRAAD</sequence>
<dbReference type="PANTHER" id="PTHR43047">
    <property type="entry name" value="TWO-COMPONENT HISTIDINE PROTEIN KINASE"/>
    <property type="match status" value="1"/>
</dbReference>
<dbReference type="Pfam" id="PF00512">
    <property type="entry name" value="HisKA"/>
    <property type="match status" value="1"/>
</dbReference>
<organism evidence="9">
    <name type="scientific">uncultured Acidobacteriota bacterium</name>
    <dbReference type="NCBI Taxonomy" id="171953"/>
    <lineage>
        <taxon>Bacteria</taxon>
        <taxon>Pseudomonadati</taxon>
        <taxon>Acidobacteriota</taxon>
        <taxon>environmental samples</taxon>
    </lineage>
</organism>
<keyword evidence="6" id="KW-0902">Two-component regulatory system</keyword>
<dbReference type="PRINTS" id="PR00344">
    <property type="entry name" value="BCTRLSENSOR"/>
</dbReference>
<dbReference type="Pfam" id="PF08448">
    <property type="entry name" value="PAS_4"/>
    <property type="match status" value="1"/>
</dbReference>
<accession>H5SFL6</accession>
<dbReference type="PROSITE" id="PS50109">
    <property type="entry name" value="HIS_KIN"/>
    <property type="match status" value="1"/>
</dbReference>
<dbReference type="InterPro" id="IPR013656">
    <property type="entry name" value="PAS_4"/>
</dbReference>
<dbReference type="Gene3D" id="3.30.450.20">
    <property type="entry name" value="PAS domain"/>
    <property type="match status" value="1"/>
</dbReference>
<evidence type="ECO:0000256" key="3">
    <source>
        <dbReference type="ARBA" id="ARBA00022553"/>
    </source>
</evidence>
<evidence type="ECO:0000256" key="4">
    <source>
        <dbReference type="ARBA" id="ARBA00022679"/>
    </source>
</evidence>
<protein>
    <recommendedName>
        <fullName evidence="2">histidine kinase</fullName>
        <ecNumber evidence="2">2.7.13.3</ecNumber>
    </recommendedName>
</protein>
<dbReference type="SUPFAM" id="SSF55874">
    <property type="entry name" value="ATPase domain of HSP90 chaperone/DNA topoisomerase II/histidine kinase"/>
    <property type="match status" value="1"/>
</dbReference>
<dbReference type="Gene3D" id="1.10.287.130">
    <property type="match status" value="1"/>
</dbReference>
<dbReference type="InterPro" id="IPR005467">
    <property type="entry name" value="His_kinase_dom"/>
</dbReference>
<dbReference type="InterPro" id="IPR003594">
    <property type="entry name" value="HATPase_dom"/>
</dbReference>
<evidence type="ECO:0000256" key="1">
    <source>
        <dbReference type="ARBA" id="ARBA00000085"/>
    </source>
</evidence>
<keyword evidence="5" id="KW-0418">Kinase</keyword>
<evidence type="ECO:0000256" key="5">
    <source>
        <dbReference type="ARBA" id="ARBA00022777"/>
    </source>
</evidence>
<dbReference type="FunFam" id="1.10.287.130:FF:000001">
    <property type="entry name" value="Two-component sensor histidine kinase"/>
    <property type="match status" value="1"/>
</dbReference>
<proteinExistence type="predicted"/>
<evidence type="ECO:0000259" key="8">
    <source>
        <dbReference type="PROSITE" id="PS50109"/>
    </source>
</evidence>
<dbReference type="InterPro" id="IPR003661">
    <property type="entry name" value="HisK_dim/P_dom"/>
</dbReference>
<evidence type="ECO:0000256" key="7">
    <source>
        <dbReference type="ARBA" id="ARBA00023136"/>
    </source>
</evidence>
<dbReference type="GO" id="GO:0009927">
    <property type="term" value="F:histidine phosphotransfer kinase activity"/>
    <property type="evidence" value="ECO:0007669"/>
    <property type="project" value="TreeGrafter"/>
</dbReference>
<reference evidence="9" key="2">
    <citation type="journal article" date="2012" name="PLoS ONE">
        <title>A Deeply Branching Thermophilic Bacterium with an Ancient Acetyl-CoA Pathway Dominates a Subsurface Ecosystem.</title>
        <authorList>
            <person name="Takami H."/>
            <person name="Noguchi H."/>
            <person name="Takaki Y."/>
            <person name="Uchiyama I."/>
            <person name="Toyoda A."/>
            <person name="Nishi S."/>
            <person name="Chee G.-J."/>
            <person name="Arai W."/>
            <person name="Nunoura T."/>
            <person name="Itoh T."/>
            <person name="Hattori M."/>
            <person name="Takai K."/>
        </authorList>
    </citation>
    <scope>NUCLEOTIDE SEQUENCE</scope>
</reference>
<evidence type="ECO:0000256" key="2">
    <source>
        <dbReference type="ARBA" id="ARBA00012438"/>
    </source>
</evidence>
<dbReference type="AlphaFoldDB" id="H5SFL6"/>
<dbReference type="EC" id="2.7.13.3" evidence="2"/>
<reference evidence="9" key="1">
    <citation type="journal article" date="2005" name="Environ. Microbiol.">
        <title>Genetic and functional properties of uncultivated thermophilic crenarchaeotes from a subsurface gold mine as revealed by analysis of genome fragments.</title>
        <authorList>
            <person name="Nunoura T."/>
            <person name="Hirayama H."/>
            <person name="Takami H."/>
            <person name="Oida H."/>
            <person name="Nishi S."/>
            <person name="Shimamura S."/>
            <person name="Suzuki Y."/>
            <person name="Inagaki F."/>
            <person name="Takai K."/>
            <person name="Nealson K.H."/>
            <person name="Horikoshi K."/>
        </authorList>
    </citation>
    <scope>NUCLEOTIDE SEQUENCE</scope>
</reference>
<dbReference type="SUPFAM" id="SSF55785">
    <property type="entry name" value="PYP-like sensor domain (PAS domain)"/>
    <property type="match status" value="1"/>
</dbReference>